<reference evidence="1 2" key="1">
    <citation type="submission" date="2017-04" db="EMBL/GenBank/DDBJ databases">
        <title>The new phylogeny of genus Mycobacterium.</title>
        <authorList>
            <person name="Tortoli E."/>
            <person name="Trovato A."/>
            <person name="Cirillo D.M."/>
        </authorList>
    </citation>
    <scope>NUCLEOTIDE SEQUENCE [LARGE SCALE GENOMIC DNA]</scope>
    <source>
        <strain evidence="1 2">DSM 45247</strain>
    </source>
</reference>
<dbReference type="EMBL" id="NCXM01000002">
    <property type="protein sequence ID" value="OSC31996.1"/>
    <property type="molecule type" value="Genomic_DNA"/>
</dbReference>
<dbReference type="AlphaFoldDB" id="A0A1X2LDF8"/>
<name>A0A1X2LDF8_9MYCO</name>
<proteinExistence type="predicted"/>
<comment type="caution">
    <text evidence="1">The sequence shown here is derived from an EMBL/GenBank/DDBJ whole genome shotgun (WGS) entry which is preliminary data.</text>
</comment>
<evidence type="ECO:0000313" key="2">
    <source>
        <dbReference type="Proteomes" id="UP000242320"/>
    </source>
</evidence>
<dbReference type="Proteomes" id="UP000242320">
    <property type="component" value="Unassembled WGS sequence"/>
</dbReference>
<accession>A0A1X2LDF8</accession>
<protein>
    <submittedName>
        <fullName evidence="1">Uncharacterized protein</fullName>
    </submittedName>
</protein>
<sequence>MAWRVRNLRALAATTDTIANGKTIECAGPTRKALHYAAFRKSDHDVRMHRTRFVTRSINGALQ</sequence>
<organism evidence="1 2">
    <name type="scientific">Mycolicibacterium vulneris</name>
    <dbReference type="NCBI Taxonomy" id="547163"/>
    <lineage>
        <taxon>Bacteria</taxon>
        <taxon>Bacillati</taxon>
        <taxon>Actinomycetota</taxon>
        <taxon>Actinomycetes</taxon>
        <taxon>Mycobacteriales</taxon>
        <taxon>Mycobacteriaceae</taxon>
        <taxon>Mycolicibacterium</taxon>
    </lineage>
</organism>
<gene>
    <name evidence="1" type="ORF">B8W69_02495</name>
</gene>
<keyword evidence="2" id="KW-1185">Reference proteome</keyword>
<evidence type="ECO:0000313" key="1">
    <source>
        <dbReference type="EMBL" id="OSC31996.1"/>
    </source>
</evidence>